<dbReference type="Proteomes" id="UP000004619">
    <property type="component" value="Unassembled WGS sequence"/>
</dbReference>
<feature type="non-terminal residue" evidence="1">
    <location>
        <position position="67"/>
    </location>
</feature>
<protein>
    <submittedName>
        <fullName evidence="1">Uncharacterized protein</fullName>
    </submittedName>
</protein>
<dbReference type="HOGENOM" id="CLU_2818464_0_0_9"/>
<proteinExistence type="predicted"/>
<dbReference type="eggNOG" id="COG3340">
    <property type="taxonomic scope" value="Bacteria"/>
</dbReference>
<keyword evidence="2" id="KW-1185">Reference proteome</keyword>
<dbReference type="EMBL" id="ACOP02000060">
    <property type="protein sequence ID" value="EEU96108.1"/>
    <property type="molecule type" value="Genomic_DNA"/>
</dbReference>
<evidence type="ECO:0000313" key="1">
    <source>
        <dbReference type="EMBL" id="EEU96108.1"/>
    </source>
</evidence>
<organism evidence="1 2">
    <name type="scientific">Faecalibacterium duncaniae (strain DSM 17677 / JCM 31915 / A2-165)</name>
    <name type="common">Faecalibacterium prausnitzii</name>
    <dbReference type="NCBI Taxonomy" id="411483"/>
    <lineage>
        <taxon>Bacteria</taxon>
        <taxon>Bacillati</taxon>
        <taxon>Bacillota</taxon>
        <taxon>Clostridia</taxon>
        <taxon>Eubacteriales</taxon>
        <taxon>Oscillospiraceae</taxon>
        <taxon>Faecalibacterium</taxon>
    </lineage>
</organism>
<dbReference type="AlphaFoldDB" id="C7H7G5"/>
<reference evidence="1" key="1">
    <citation type="submission" date="2009-08" db="EMBL/GenBank/DDBJ databases">
        <authorList>
            <person name="Weinstock G."/>
            <person name="Sodergren E."/>
            <person name="Clifton S."/>
            <person name="Fulton L."/>
            <person name="Fulton B."/>
            <person name="Courtney L."/>
            <person name="Fronick C."/>
            <person name="Harrison M."/>
            <person name="Strong C."/>
            <person name="Farmer C."/>
            <person name="Delahaunty K."/>
            <person name="Markovic C."/>
            <person name="Hall O."/>
            <person name="Minx P."/>
            <person name="Tomlinson C."/>
            <person name="Mitreva M."/>
            <person name="Nelson J."/>
            <person name="Hou S."/>
            <person name="Wollam A."/>
            <person name="Pepin K.H."/>
            <person name="Johnson M."/>
            <person name="Bhonagiri V."/>
            <person name="Nash W.E."/>
            <person name="Warren W."/>
            <person name="Chinwalla A."/>
            <person name="Mardis E.R."/>
            <person name="Wilson R.K."/>
        </authorList>
    </citation>
    <scope>NUCLEOTIDE SEQUENCE [LARGE SCALE GENOMIC DNA]</scope>
    <source>
        <strain evidence="1">A2-165</strain>
    </source>
</reference>
<sequence>MNGKHLFLTSAGLTDKMKEKFFDIIGKCPKDVKVLYIPTAGIETDGARESLAICFHELFLMGIQYEN</sequence>
<name>C7H7G5_FAED2</name>
<comment type="caution">
    <text evidence="1">The sequence shown here is derived from an EMBL/GenBank/DDBJ whole genome shotgun (WGS) entry which is preliminary data.</text>
</comment>
<gene>
    <name evidence="1" type="ORF">FAEPRAA2165_02249</name>
</gene>
<accession>C7H7G5</accession>
<evidence type="ECO:0000313" key="2">
    <source>
        <dbReference type="Proteomes" id="UP000004619"/>
    </source>
</evidence>